<gene>
    <name evidence="1" type="ORF">K1T71_006685</name>
</gene>
<keyword evidence="2" id="KW-1185">Reference proteome</keyword>
<name>A0ACC1D1U5_9NEOP</name>
<sequence length="244" mass="26868">MSHIPPNGPPPPYYGYPAQPVHPPAPGAFTYVPAPVMMPVYPPHPPQPQQPEPVAPPQPTYVTNYIYQQPTPPEPVRIVENTDFIDWVPSTPTTAASLSHRAFVAGKEGWDGSPLWVIRSHHSGEFVPGKLAIKHRSAYIPHAGKEIPVHNFEVLCVPEYMVRWIASSNGQVPAGAIPAGNTHNAEPLYIARVRHMRSITPGKVHPSHGCCYISFDGSEIPYKNYEVLCKIESGGRYPVLPMAR</sequence>
<dbReference type="EMBL" id="CM034397">
    <property type="protein sequence ID" value="KAJ0177812.1"/>
    <property type="molecule type" value="Genomic_DNA"/>
</dbReference>
<evidence type="ECO:0000313" key="1">
    <source>
        <dbReference type="EMBL" id="KAJ0177812.1"/>
    </source>
</evidence>
<evidence type="ECO:0000313" key="2">
    <source>
        <dbReference type="Proteomes" id="UP000824533"/>
    </source>
</evidence>
<dbReference type="Proteomes" id="UP000824533">
    <property type="component" value="Linkage Group LG11"/>
</dbReference>
<accession>A0ACC1D1U5</accession>
<comment type="caution">
    <text evidence="1">The sequence shown here is derived from an EMBL/GenBank/DDBJ whole genome shotgun (WGS) entry which is preliminary data.</text>
</comment>
<protein>
    <submittedName>
        <fullName evidence="1">Uncharacterized protein</fullName>
    </submittedName>
</protein>
<reference evidence="1 2" key="1">
    <citation type="journal article" date="2021" name="Front. Genet.">
        <title>Chromosome-Level Genome Assembly Reveals Significant Gene Expansion in the Toll and IMD Signaling Pathways of Dendrolimus kikuchii.</title>
        <authorList>
            <person name="Zhou J."/>
            <person name="Wu P."/>
            <person name="Xiong Z."/>
            <person name="Liu N."/>
            <person name="Zhao N."/>
            <person name="Ji M."/>
            <person name="Qiu Y."/>
            <person name="Yang B."/>
        </authorList>
    </citation>
    <scope>NUCLEOTIDE SEQUENCE [LARGE SCALE GENOMIC DNA]</scope>
    <source>
        <strain evidence="1">Ann1</strain>
    </source>
</reference>
<proteinExistence type="predicted"/>
<organism evidence="1 2">
    <name type="scientific">Dendrolimus kikuchii</name>
    <dbReference type="NCBI Taxonomy" id="765133"/>
    <lineage>
        <taxon>Eukaryota</taxon>
        <taxon>Metazoa</taxon>
        <taxon>Ecdysozoa</taxon>
        <taxon>Arthropoda</taxon>
        <taxon>Hexapoda</taxon>
        <taxon>Insecta</taxon>
        <taxon>Pterygota</taxon>
        <taxon>Neoptera</taxon>
        <taxon>Endopterygota</taxon>
        <taxon>Lepidoptera</taxon>
        <taxon>Glossata</taxon>
        <taxon>Ditrysia</taxon>
        <taxon>Bombycoidea</taxon>
        <taxon>Lasiocampidae</taxon>
        <taxon>Dendrolimus</taxon>
    </lineage>
</organism>